<dbReference type="RefSeq" id="WP_316026426.1">
    <property type="nucleotide sequence ID" value="NZ_JAWDIO010000002.1"/>
</dbReference>
<dbReference type="InterPro" id="IPR001478">
    <property type="entry name" value="PDZ"/>
</dbReference>
<dbReference type="PIRSF" id="PIRSF016493">
    <property type="entry name" value="Glycyl_aminpptds"/>
    <property type="match status" value="1"/>
</dbReference>
<sequence>MQAAKPNIHYQVTLSSIAGHTFDVKLTIDKPNISGQVLSLPAWIPGSYMIRDFAKNIISIAAKDDAGNTLTIEKLDKQSWKLPPTAKKAHVTYQIYAYDLSVRGAYINDEYAFFNGTNMFLAVEGQTQQPSSLRLVKPDSAKLAHWQVATTMPSHHPLSHQFGEYWANNYDELIDHPVLMGEFDIIPFSTSGVQFELILAGGHQADMARIQQDLSIICQHQIDFFSDQPPVKHYQFITLLTDNAFGGLEHISSTALMYSRKDLPSPYQQGKMTDGYQVFLSLCSHEFFHTWHVKRIKPEELFEASLDSEKYTEQLWIYEGFTSYYDDLSLLRCGRITQDEYLKIMSKNLTRLLCNKGRFKQTITESSFDAWTKFYKQDEGAVNNIVSYYNKGAVVAMCLDLSIRLASNKQYSLDDVMRHLWFNHGKVNVATHPTVIHDIVRESLGLDLSDFLDAALYSTEELHFENLLSQFGVDVINQVKDNIDDKGGNINKEPLLYDFGALCADKEIGVAITQVSEFTSAYEAGLQVGDVLIAMNNWQVSKASIKHIINNLTLGQTSELIVLRDKKLKKLSFEAKPTQHDTIYLNINNPQLATSWLG</sequence>
<dbReference type="SMART" id="SM00228">
    <property type="entry name" value="PDZ"/>
    <property type="match status" value="1"/>
</dbReference>
<name>A0ABU3SXW3_9ALTE</name>
<protein>
    <submittedName>
        <fullName evidence="2">PDZ domain-containing protein</fullName>
    </submittedName>
</protein>
<dbReference type="SUPFAM" id="SSF55486">
    <property type="entry name" value="Metalloproteases ('zincins'), catalytic domain"/>
    <property type="match status" value="1"/>
</dbReference>
<accession>A0ABU3SXW3</accession>
<dbReference type="Proteomes" id="UP001247805">
    <property type="component" value="Unassembled WGS sequence"/>
</dbReference>
<comment type="caution">
    <text evidence="2">The sequence shown here is derived from an EMBL/GenBank/DDBJ whole genome shotgun (WGS) entry which is preliminary data.</text>
</comment>
<feature type="domain" description="PDZ" evidence="1">
    <location>
        <begin position="497"/>
        <end position="566"/>
    </location>
</feature>
<keyword evidence="3" id="KW-1185">Reference proteome</keyword>
<dbReference type="Gene3D" id="2.60.40.3650">
    <property type="match status" value="1"/>
</dbReference>
<dbReference type="Pfam" id="PF17899">
    <property type="entry name" value="Peptidase_M61_N"/>
    <property type="match status" value="1"/>
</dbReference>
<gene>
    <name evidence="2" type="ORF">RS130_13885</name>
</gene>
<dbReference type="InterPro" id="IPR027268">
    <property type="entry name" value="Peptidase_M4/M1_CTD_sf"/>
</dbReference>
<dbReference type="Pfam" id="PF13180">
    <property type="entry name" value="PDZ_2"/>
    <property type="match status" value="1"/>
</dbReference>
<reference evidence="2 3" key="1">
    <citation type="submission" date="2023-10" db="EMBL/GenBank/DDBJ databases">
        <title>Glaciecola aquimarina strain GGW-M5 nov., isolated from a coastal seawater.</title>
        <authorList>
            <person name="Bayburt H."/>
            <person name="Kim J.M."/>
            <person name="Choi B.J."/>
            <person name="Jeon C.O."/>
        </authorList>
    </citation>
    <scope>NUCLEOTIDE SEQUENCE [LARGE SCALE GENOMIC DNA]</scope>
    <source>
        <strain evidence="2 3">KCTC 32108</strain>
    </source>
</reference>
<dbReference type="Gene3D" id="2.30.42.10">
    <property type="match status" value="1"/>
</dbReference>
<evidence type="ECO:0000313" key="2">
    <source>
        <dbReference type="EMBL" id="MDU0354856.1"/>
    </source>
</evidence>
<dbReference type="EMBL" id="JAWDIO010000002">
    <property type="protein sequence ID" value="MDU0354856.1"/>
    <property type="molecule type" value="Genomic_DNA"/>
</dbReference>
<proteinExistence type="predicted"/>
<dbReference type="SUPFAM" id="SSF50156">
    <property type="entry name" value="PDZ domain-like"/>
    <property type="match status" value="1"/>
</dbReference>
<dbReference type="Pfam" id="PF05299">
    <property type="entry name" value="Peptidase_M61"/>
    <property type="match status" value="1"/>
</dbReference>
<dbReference type="InterPro" id="IPR040756">
    <property type="entry name" value="Peptidase_M61_N"/>
</dbReference>
<dbReference type="Gene3D" id="1.10.390.10">
    <property type="entry name" value="Neutral Protease Domain 2"/>
    <property type="match status" value="1"/>
</dbReference>
<dbReference type="InterPro" id="IPR024191">
    <property type="entry name" value="Peptidase_M61"/>
</dbReference>
<evidence type="ECO:0000259" key="1">
    <source>
        <dbReference type="SMART" id="SM00228"/>
    </source>
</evidence>
<dbReference type="InterPro" id="IPR036034">
    <property type="entry name" value="PDZ_sf"/>
</dbReference>
<evidence type="ECO:0000313" key="3">
    <source>
        <dbReference type="Proteomes" id="UP001247805"/>
    </source>
</evidence>
<organism evidence="2 3">
    <name type="scientific">Paraglaciecola aquimarina</name>
    <dbReference type="NCBI Taxonomy" id="1235557"/>
    <lineage>
        <taxon>Bacteria</taxon>
        <taxon>Pseudomonadati</taxon>
        <taxon>Pseudomonadota</taxon>
        <taxon>Gammaproteobacteria</taxon>
        <taxon>Alteromonadales</taxon>
        <taxon>Alteromonadaceae</taxon>
        <taxon>Paraglaciecola</taxon>
    </lineage>
</organism>
<dbReference type="InterPro" id="IPR007963">
    <property type="entry name" value="Peptidase_M61_catalytic"/>
</dbReference>